<proteinExistence type="predicted"/>
<organism evidence="1 2">
    <name type="scientific">Portunus trituberculatus</name>
    <name type="common">Swimming crab</name>
    <name type="synonym">Neptunus trituberculatus</name>
    <dbReference type="NCBI Taxonomy" id="210409"/>
    <lineage>
        <taxon>Eukaryota</taxon>
        <taxon>Metazoa</taxon>
        <taxon>Ecdysozoa</taxon>
        <taxon>Arthropoda</taxon>
        <taxon>Crustacea</taxon>
        <taxon>Multicrustacea</taxon>
        <taxon>Malacostraca</taxon>
        <taxon>Eumalacostraca</taxon>
        <taxon>Eucarida</taxon>
        <taxon>Decapoda</taxon>
        <taxon>Pleocyemata</taxon>
        <taxon>Brachyura</taxon>
        <taxon>Eubrachyura</taxon>
        <taxon>Portunoidea</taxon>
        <taxon>Portunidae</taxon>
        <taxon>Portuninae</taxon>
        <taxon>Portunus</taxon>
    </lineage>
</organism>
<accession>A0A5B7KA18</accession>
<comment type="caution">
    <text evidence="1">The sequence shown here is derived from an EMBL/GenBank/DDBJ whole genome shotgun (WGS) entry which is preliminary data.</text>
</comment>
<dbReference type="EMBL" id="VSRR010129671">
    <property type="protein sequence ID" value="MPD02038.1"/>
    <property type="molecule type" value="Genomic_DNA"/>
</dbReference>
<sequence length="99" mass="10525">MCVSSGACRTAALSYNNPSASPSRLPISSRCVSEASQTSSLFPPSSQPPFTQLKSLQVVCTSLNSSETPSRHSRDAPPFPATCCLPARRGTVTRPFMPH</sequence>
<keyword evidence="2" id="KW-1185">Reference proteome</keyword>
<protein>
    <submittedName>
        <fullName evidence="1">Uncharacterized protein</fullName>
    </submittedName>
</protein>
<gene>
    <name evidence="1" type="ORF">E2C01_097593</name>
</gene>
<dbReference type="Proteomes" id="UP000324222">
    <property type="component" value="Unassembled WGS sequence"/>
</dbReference>
<name>A0A5B7KA18_PORTR</name>
<evidence type="ECO:0000313" key="1">
    <source>
        <dbReference type="EMBL" id="MPD02038.1"/>
    </source>
</evidence>
<evidence type="ECO:0000313" key="2">
    <source>
        <dbReference type="Proteomes" id="UP000324222"/>
    </source>
</evidence>
<dbReference type="AlphaFoldDB" id="A0A5B7KA18"/>
<reference evidence="1 2" key="1">
    <citation type="submission" date="2019-05" db="EMBL/GenBank/DDBJ databases">
        <title>Another draft genome of Portunus trituberculatus and its Hox gene families provides insights of decapod evolution.</title>
        <authorList>
            <person name="Jeong J.-H."/>
            <person name="Song I."/>
            <person name="Kim S."/>
            <person name="Choi T."/>
            <person name="Kim D."/>
            <person name="Ryu S."/>
            <person name="Kim W."/>
        </authorList>
    </citation>
    <scope>NUCLEOTIDE SEQUENCE [LARGE SCALE GENOMIC DNA]</scope>
    <source>
        <tissue evidence="1">Muscle</tissue>
    </source>
</reference>